<comment type="caution">
    <text evidence="1">The sequence shown here is derived from an EMBL/GenBank/DDBJ whole genome shotgun (WGS) entry which is preliminary data.</text>
</comment>
<name>A0A2N6K280_FISMU</name>
<dbReference type="Proteomes" id="UP000235036">
    <property type="component" value="Unassembled WGS sequence"/>
</dbReference>
<gene>
    <name evidence="1" type="ORF">CEN44_13895</name>
</gene>
<keyword evidence="2" id="KW-1185">Reference proteome</keyword>
<dbReference type="EMBL" id="NRQW01000303">
    <property type="protein sequence ID" value="PLZ89088.1"/>
    <property type="molecule type" value="Genomic_DNA"/>
</dbReference>
<evidence type="ECO:0000313" key="2">
    <source>
        <dbReference type="Proteomes" id="UP000235036"/>
    </source>
</evidence>
<accession>A0A2N6K280</accession>
<reference evidence="1 2" key="1">
    <citation type="submission" date="2017-08" db="EMBL/GenBank/DDBJ databases">
        <title>Genomes of Fischerella (Mastigocladus) sp. strains.</title>
        <authorList>
            <person name="Miller S.R."/>
        </authorList>
    </citation>
    <scope>NUCLEOTIDE SEQUENCE [LARGE SCALE GENOMIC DNA]</scope>
    <source>
        <strain evidence="1 2">CCMEE 5323</strain>
    </source>
</reference>
<dbReference type="AlphaFoldDB" id="A0A2N6K280"/>
<proteinExistence type="predicted"/>
<sequence length="63" mass="7182">MELSEVPSDVVESRVIVTFLEAKPVQSTPQMMYFGMLAASNQHSSEEDFKVDLLKEEVWFTVT</sequence>
<organism evidence="1 2">
    <name type="scientific">Fischerella muscicola CCMEE 5323</name>
    <dbReference type="NCBI Taxonomy" id="2019572"/>
    <lineage>
        <taxon>Bacteria</taxon>
        <taxon>Bacillati</taxon>
        <taxon>Cyanobacteriota</taxon>
        <taxon>Cyanophyceae</taxon>
        <taxon>Nostocales</taxon>
        <taxon>Hapalosiphonaceae</taxon>
        <taxon>Fischerella</taxon>
    </lineage>
</organism>
<evidence type="ECO:0000313" key="1">
    <source>
        <dbReference type="EMBL" id="PLZ89088.1"/>
    </source>
</evidence>
<protein>
    <submittedName>
        <fullName evidence="1">Uncharacterized protein</fullName>
    </submittedName>
</protein>